<comment type="caution">
    <text evidence="6">The sequence shown here is derived from an EMBL/GenBank/DDBJ whole genome shotgun (WGS) entry which is preliminary data.</text>
</comment>
<dbReference type="PANTHER" id="PTHR43042:SF3">
    <property type="entry name" value="RIBOSOMAL RNA LARGE SUBUNIT METHYLTRANSFERASE YWBD-RELATED"/>
    <property type="match status" value="1"/>
</dbReference>
<dbReference type="AlphaFoldDB" id="A0A0V8GDW4"/>
<dbReference type="GO" id="GO:0032259">
    <property type="term" value="P:methylation"/>
    <property type="evidence" value="ECO:0007669"/>
    <property type="project" value="UniProtKB-KW"/>
</dbReference>
<dbReference type="Pfam" id="PF10672">
    <property type="entry name" value="Methyltrans_SAM"/>
    <property type="match status" value="1"/>
</dbReference>
<gene>
    <name evidence="6" type="ORF">AS033_12070</name>
</gene>
<evidence type="ECO:0000259" key="5">
    <source>
        <dbReference type="Pfam" id="PF17785"/>
    </source>
</evidence>
<dbReference type="Pfam" id="PF17785">
    <property type="entry name" value="PUA_3"/>
    <property type="match status" value="1"/>
</dbReference>
<dbReference type="SUPFAM" id="SSF53335">
    <property type="entry name" value="S-adenosyl-L-methionine-dependent methyltransferases"/>
    <property type="match status" value="1"/>
</dbReference>
<dbReference type="GO" id="GO:0003723">
    <property type="term" value="F:RNA binding"/>
    <property type="evidence" value="ECO:0007669"/>
    <property type="project" value="InterPro"/>
</dbReference>
<reference evidence="6 7" key="1">
    <citation type="journal article" date="2015" name="Int. J. Syst. Evol. Microbiol.">
        <title>Exiguobacterium enclense sp. nov., isolated from sediment.</title>
        <authorList>
            <person name="Dastager S.G."/>
            <person name="Mawlankar R."/>
            <person name="Sonalkar V.V."/>
            <person name="Thorat M.N."/>
            <person name="Mual P."/>
            <person name="Verma A."/>
            <person name="Krishnamurthi S."/>
            <person name="Tang S.K."/>
            <person name="Li W.J."/>
        </authorList>
    </citation>
    <scope>NUCLEOTIDE SEQUENCE [LARGE SCALE GENOMIC DNA]</scope>
    <source>
        <strain evidence="6 7">NIO-1109</strain>
    </source>
</reference>
<evidence type="ECO:0000256" key="1">
    <source>
        <dbReference type="ARBA" id="ARBA00022603"/>
    </source>
</evidence>
<evidence type="ECO:0000259" key="4">
    <source>
        <dbReference type="Pfam" id="PF10672"/>
    </source>
</evidence>
<dbReference type="CDD" id="cd02440">
    <property type="entry name" value="AdoMet_MTases"/>
    <property type="match status" value="1"/>
</dbReference>
<dbReference type="RefSeq" id="WP_035395540.1">
    <property type="nucleotide sequence ID" value="NZ_FMYN01000004.1"/>
</dbReference>
<keyword evidence="1" id="KW-0489">Methyltransferase</keyword>
<protein>
    <submittedName>
        <fullName evidence="6">Pseudouridine synthase</fullName>
    </submittedName>
</protein>
<dbReference type="OrthoDB" id="9805492at2"/>
<evidence type="ECO:0000313" key="6">
    <source>
        <dbReference type="EMBL" id="KSU48354.1"/>
    </source>
</evidence>
<dbReference type="GO" id="GO:0008168">
    <property type="term" value="F:methyltransferase activity"/>
    <property type="evidence" value="ECO:0007669"/>
    <property type="project" value="UniProtKB-KW"/>
</dbReference>
<dbReference type="PANTHER" id="PTHR43042">
    <property type="entry name" value="SAM-DEPENDENT METHYLTRANSFERASE"/>
    <property type="match status" value="1"/>
</dbReference>
<dbReference type="InterPro" id="IPR015947">
    <property type="entry name" value="PUA-like_sf"/>
</dbReference>
<organism evidence="6 7">
    <name type="scientific">Exiguobacterium indicum</name>
    <dbReference type="NCBI Taxonomy" id="296995"/>
    <lineage>
        <taxon>Bacteria</taxon>
        <taxon>Bacillati</taxon>
        <taxon>Bacillota</taxon>
        <taxon>Bacilli</taxon>
        <taxon>Bacillales</taxon>
        <taxon>Bacillales Family XII. Incertae Sedis</taxon>
        <taxon>Exiguobacterium</taxon>
    </lineage>
</organism>
<dbReference type="InterPro" id="IPR029063">
    <property type="entry name" value="SAM-dependent_MTases_sf"/>
</dbReference>
<dbReference type="Gene3D" id="2.30.130.10">
    <property type="entry name" value="PUA domain"/>
    <property type="match status" value="1"/>
</dbReference>
<keyword evidence="3" id="KW-0949">S-adenosyl-L-methionine</keyword>
<sequence>MPRELYPIVVKSEWIELIRSGYPALRKEMFESLQHIKEAGGLLHLMTEHKEYLATGYFGKQEKGVGWTLSMDEQDTIDVAFFKRLFEQALDKRNDFFEEESEAFRIFNGAGDGIGGLTIDCYDHHYLILFENEGIYTFRPMILEALESLVHYKSIYEKRDFLIDLQPVKGDDFLMGERGDFPEMLQEHGARYAYDLDAGMRTGFDIAQRALRKVLMDSVKEKNVLNLFSDTGTLTVSALQGHATHTTSVDFSTRSRNKTTDNLTLNHFTPEEQIILVQDAFDYIEQADKKTRFDVVLFHPPVHVNTRTRQFRTEQDLSPWIQKVIHLTNRGGLLAITTDSPALDALQLKKAVEQAFNKLRQKFEVVWEQPEQKDFPTPPSMPQLAQKSILIRRK</sequence>
<dbReference type="Gene3D" id="3.30.750.80">
    <property type="entry name" value="RNA methyltransferase domain (HRMD) like"/>
    <property type="match status" value="1"/>
</dbReference>
<proteinExistence type="predicted"/>
<keyword evidence="2" id="KW-0808">Transferase</keyword>
<evidence type="ECO:0000256" key="3">
    <source>
        <dbReference type="ARBA" id="ARBA00022691"/>
    </source>
</evidence>
<dbReference type="InterPro" id="IPR041532">
    <property type="entry name" value="RlmI-like_PUA"/>
</dbReference>
<evidence type="ECO:0000313" key="7">
    <source>
        <dbReference type="Proteomes" id="UP000053797"/>
    </source>
</evidence>
<dbReference type="InterPro" id="IPR019614">
    <property type="entry name" value="SAM-dep_methyl-trfase"/>
</dbReference>
<accession>A0A0V8GDW4</accession>
<dbReference type="CDD" id="cd11572">
    <property type="entry name" value="RlmI_M_like"/>
    <property type="match status" value="1"/>
</dbReference>
<dbReference type="Gene3D" id="3.40.50.150">
    <property type="entry name" value="Vaccinia Virus protein VP39"/>
    <property type="match status" value="1"/>
</dbReference>
<feature type="domain" description="S-adenosylmethionine-dependent methyltransferase" evidence="4">
    <location>
        <begin position="173"/>
        <end position="346"/>
    </location>
</feature>
<evidence type="ECO:0000256" key="2">
    <source>
        <dbReference type="ARBA" id="ARBA00022679"/>
    </source>
</evidence>
<feature type="domain" description="RlmI-like PUA" evidence="5">
    <location>
        <begin position="10"/>
        <end position="70"/>
    </location>
</feature>
<dbReference type="SUPFAM" id="SSF88697">
    <property type="entry name" value="PUA domain-like"/>
    <property type="match status" value="1"/>
</dbReference>
<dbReference type="Proteomes" id="UP000053797">
    <property type="component" value="Unassembled WGS sequence"/>
</dbReference>
<dbReference type="InterPro" id="IPR036974">
    <property type="entry name" value="PUA_sf"/>
</dbReference>
<name>A0A0V8GDW4_9BACL</name>
<dbReference type="EMBL" id="LNQL01000004">
    <property type="protein sequence ID" value="KSU48354.1"/>
    <property type="molecule type" value="Genomic_DNA"/>
</dbReference>